<dbReference type="PANTHER" id="PTHR10098:SF108">
    <property type="entry name" value="TETRATRICOPEPTIDE REPEAT PROTEIN 28"/>
    <property type="match status" value="1"/>
</dbReference>
<feature type="repeat" description="TPR" evidence="1">
    <location>
        <begin position="691"/>
        <end position="724"/>
    </location>
</feature>
<dbReference type="InterPro" id="IPR019734">
    <property type="entry name" value="TPR_rpt"/>
</dbReference>
<dbReference type="InterPro" id="IPR011990">
    <property type="entry name" value="TPR-like_helical_dom_sf"/>
</dbReference>
<feature type="repeat" description="TPR" evidence="1">
    <location>
        <begin position="571"/>
        <end position="604"/>
    </location>
</feature>
<feature type="repeat" description="TPR" evidence="1">
    <location>
        <begin position="531"/>
        <end position="564"/>
    </location>
</feature>
<feature type="repeat" description="TPR" evidence="1">
    <location>
        <begin position="771"/>
        <end position="804"/>
    </location>
</feature>
<organism evidence="3 4">
    <name type="scientific">Pseudanabaena frigida</name>
    <dbReference type="NCBI Taxonomy" id="945775"/>
    <lineage>
        <taxon>Bacteria</taxon>
        <taxon>Bacillati</taxon>
        <taxon>Cyanobacteriota</taxon>
        <taxon>Cyanophyceae</taxon>
        <taxon>Pseudanabaenales</taxon>
        <taxon>Pseudanabaenaceae</taxon>
        <taxon>Pseudanabaena</taxon>
    </lineage>
</organism>
<feature type="repeat" description="TPR" evidence="1">
    <location>
        <begin position="411"/>
        <end position="444"/>
    </location>
</feature>
<feature type="repeat" description="TPR" evidence="1">
    <location>
        <begin position="331"/>
        <end position="364"/>
    </location>
</feature>
<dbReference type="Gene3D" id="1.25.40.10">
    <property type="entry name" value="Tetratricopeptide repeat domain"/>
    <property type="match status" value="6"/>
</dbReference>
<keyword evidence="1" id="KW-0802">TPR repeat</keyword>
<dbReference type="PROSITE" id="PS50005">
    <property type="entry name" value="TPR"/>
    <property type="match status" value="18"/>
</dbReference>
<dbReference type="Gene3D" id="2.60.120.380">
    <property type="match status" value="1"/>
</dbReference>
<accession>A0A2W4VXP9</accession>
<evidence type="ECO:0000313" key="3">
    <source>
        <dbReference type="EMBL" id="PZO36770.1"/>
    </source>
</evidence>
<reference evidence="3 4" key="2">
    <citation type="submission" date="2018-06" db="EMBL/GenBank/DDBJ databases">
        <title>Metagenomic assembly of (sub)arctic Cyanobacteria and their associated microbiome from non-axenic cultures.</title>
        <authorList>
            <person name="Baurain D."/>
        </authorList>
    </citation>
    <scope>NUCLEOTIDE SEQUENCE [LARGE SCALE GENOMIC DNA]</scope>
    <source>
        <strain evidence="3">ULC066bin1</strain>
    </source>
</reference>
<dbReference type="Pfam" id="PF12770">
    <property type="entry name" value="CHAT"/>
    <property type="match status" value="1"/>
</dbReference>
<evidence type="ECO:0000259" key="2">
    <source>
        <dbReference type="Pfam" id="PF12770"/>
    </source>
</evidence>
<evidence type="ECO:0000313" key="4">
    <source>
        <dbReference type="Proteomes" id="UP000249467"/>
    </source>
</evidence>
<feature type="repeat" description="TPR" evidence="1">
    <location>
        <begin position="611"/>
        <end position="644"/>
    </location>
</feature>
<dbReference type="SUPFAM" id="SSF48452">
    <property type="entry name" value="TPR-like"/>
    <property type="match status" value="5"/>
</dbReference>
<dbReference type="PANTHER" id="PTHR10098">
    <property type="entry name" value="RAPSYN-RELATED"/>
    <property type="match status" value="1"/>
</dbReference>
<dbReference type="Pfam" id="PF13176">
    <property type="entry name" value="TPR_7"/>
    <property type="match status" value="1"/>
</dbReference>
<dbReference type="InterPro" id="IPR024983">
    <property type="entry name" value="CHAT_dom"/>
</dbReference>
<dbReference type="SMART" id="SM00028">
    <property type="entry name" value="TPR"/>
    <property type="match status" value="20"/>
</dbReference>
<dbReference type="PROSITE" id="PS50293">
    <property type="entry name" value="TPR_REGION"/>
    <property type="match status" value="8"/>
</dbReference>
<feature type="repeat" description="TPR" evidence="1">
    <location>
        <begin position="491"/>
        <end position="524"/>
    </location>
</feature>
<feature type="repeat" description="TPR" evidence="1">
    <location>
        <begin position="451"/>
        <end position="484"/>
    </location>
</feature>
<feature type="repeat" description="TPR" evidence="1">
    <location>
        <begin position="931"/>
        <end position="964"/>
    </location>
</feature>
<feature type="repeat" description="TPR" evidence="1">
    <location>
        <begin position="651"/>
        <end position="684"/>
    </location>
</feature>
<reference evidence="3 4" key="1">
    <citation type="submission" date="2018-04" db="EMBL/GenBank/DDBJ databases">
        <authorList>
            <person name="Go L.Y."/>
            <person name="Mitchell J.A."/>
        </authorList>
    </citation>
    <scope>NUCLEOTIDE SEQUENCE [LARGE SCALE GENOMIC DNA]</scope>
    <source>
        <strain evidence="3">ULC066bin1</strain>
    </source>
</reference>
<feature type="repeat" description="TPR" evidence="1">
    <location>
        <begin position="291"/>
        <end position="324"/>
    </location>
</feature>
<feature type="domain" description="CHAT" evidence="2">
    <location>
        <begin position="1222"/>
        <end position="1511"/>
    </location>
</feature>
<name>A0A2W4VXP9_9CYAN</name>
<evidence type="ECO:0000256" key="1">
    <source>
        <dbReference type="PROSITE-ProRule" id="PRU00339"/>
    </source>
</evidence>
<dbReference type="Proteomes" id="UP000249467">
    <property type="component" value="Unassembled WGS sequence"/>
</dbReference>
<proteinExistence type="predicted"/>
<sequence length="1513" mass="167433">MNLRDLSRQSLMAISLTVCPLAVSFLPLPQVILAVIAQTTTQTQASESKPIALVLQQAISRDLKGGESHSYVVSLKAGQFFHAIAEQKGIDLVILLYSPSGKLIAKSDTPNGRLGLESMSVLADSDGIYQLEINSPDSEAPAGKYILTVEELRAASSQDRNYIVAERAFMEAVQLDQANAQQTEVRKRQALSKYLESIPVFRVQGKHYWEMLATLQVGSIIADIGQPAKAIDYYQQALILANQIGDRTVEKDVFTSLGNASYYLGKYEEAIKYYQQTLEIAKQIGDRKAEASSLGNLGNVYNALGKYQKATDFLQQALSIIKQIDNRNGEAAVLNNLGLTYNYLGQYPKAIDYFQQALIIIKKIGDRSFEGTSINNLGVAYTSLGKYQKAIDYFQQSLAISKQIGDINITVNSLNNLGAAYMSLSQYLKAIDYFQQSLTISKQIGDRKGEGTSLNNLGLIFYYLGQYPKAIDFYQQSLVVFKQISDRNSEGLNLNNLGAAYMGLSQYPKAIDYFQQALAIAQQIGNRNGEGTSLNNLGGAYMSLSQYQKAIDFYQQSLAITQQIGDRNGEGLNLNNLGDVYAHLGQYQKAIDFYQQSLAITQQIGNRNGEGKSLNNLGLIYDNLGQYQKAIDFYQQSLAISQQISDRQGEAASLNNLGSVYKNLGQYQKAIDFYQQSLAISQQIGDRNSEGASLSNLGLASDNLGQYQKAIDFYQQSLAIKKQIGDRKGEGTSLNNLGSVHDNLGQYQKAIGFYQQSLAIAQQIGERNVEGTSLNNLGSVYKHLAQYQKAIDYHQQSLAIFKQIGDREGEAASLNNLGSVYDNLGQYQKAIDFYQQSLAIKKQIGDRNGEGRSLNNLGNVYNSLGQYQKAIDYHQQSLAIAQQIGDRHGEATSLNNLGEAYSSLGQYRKAIDYHQQSLAISQQIGNRSSEATSLNNLGAVSYRLGQYQKAIDYFQQALAIKKQIGVRNSEGLTLSNLGSSFSKLNQPELAILFFKQSVNVTESIRKDIRGLSKEEQKSYLSTIEDTYRALAGILLKQDRILEAQQVLDLLKVQELSDYLRTVRGNNDTAKGVDLQRPEQNIIALAIELDELQKRKLANNITASEQERLNQLVQSEREQNKQFTAFLNSPAVQKLVDELRRTEEQQNIDTKNLRNLRTDILTQHPNAVLLYPLILDDRLELILITAKTPLIRRTVNIKREDLNQEIYEFRVGLKDKTSEDVKKPAQQLYKWLIAPFASELAQLKIDTIIYAPDGQLRYIPLAALYDGKQWLVEKYRINNITAASLTKFNKPAIATPKIFAGAFGNVNKAGFAELPATLSEVKKIADRFPNTSTFVETAFTKNVTENNANSYTILHLATHGQLFNGKPEDSFILFGDGTKATISDIRDWALTNVDLVVLSACQSGLGTKLGTGVEILGLGYQMQAAGARVAIASLWKVDDAGTQVLMDVFYGELKKGDVPIAEALQRAQIAMINSDKQGTGSDRAGVRVVGTVPSSSSLSHPYYWSAFFAIGNGL</sequence>
<dbReference type="EMBL" id="QBML01000037">
    <property type="protein sequence ID" value="PZO36770.1"/>
    <property type="molecule type" value="Genomic_DNA"/>
</dbReference>
<protein>
    <recommendedName>
        <fullName evidence="2">CHAT domain-containing protein</fullName>
    </recommendedName>
</protein>
<feature type="repeat" description="TPR" evidence="1">
    <location>
        <begin position="851"/>
        <end position="884"/>
    </location>
</feature>
<dbReference type="Pfam" id="PF13424">
    <property type="entry name" value="TPR_12"/>
    <property type="match status" value="9"/>
</dbReference>
<comment type="caution">
    <text evidence="3">The sequence shown here is derived from an EMBL/GenBank/DDBJ whole genome shotgun (WGS) entry which is preliminary data.</text>
</comment>
<feature type="repeat" description="TPR" evidence="1">
    <location>
        <begin position="251"/>
        <end position="284"/>
    </location>
</feature>
<feature type="repeat" description="TPR" evidence="1">
    <location>
        <begin position="891"/>
        <end position="924"/>
    </location>
</feature>
<feature type="repeat" description="TPR" evidence="1">
    <location>
        <begin position="811"/>
        <end position="844"/>
    </location>
</feature>
<feature type="repeat" description="TPR" evidence="1">
    <location>
        <begin position="371"/>
        <end position="404"/>
    </location>
</feature>
<feature type="repeat" description="TPR" evidence="1">
    <location>
        <begin position="731"/>
        <end position="764"/>
    </location>
</feature>
<gene>
    <name evidence="3" type="ORF">DCF19_20550</name>
</gene>